<reference evidence="11" key="1">
    <citation type="submission" date="2020-03" db="EMBL/GenBank/DDBJ databases">
        <title>An insight into accumulation patterns and metabolic pathway genes of glucosinolates in Isatis indigotica.</title>
        <authorList>
            <person name="Zhang T."/>
            <person name="Hu X."/>
            <person name="Yang S."/>
        </authorList>
    </citation>
    <scope>NUCLEOTIDE SEQUENCE</scope>
</reference>
<dbReference type="PANTHER" id="PTHR24286:SF204">
    <property type="entry name" value="CYTOCHROME P450 FAMILY PROTEIN-RELATED"/>
    <property type="match status" value="1"/>
</dbReference>
<evidence type="ECO:0000256" key="1">
    <source>
        <dbReference type="ARBA" id="ARBA00004167"/>
    </source>
</evidence>
<dbReference type="Pfam" id="PF00067">
    <property type="entry name" value="p450"/>
    <property type="match status" value="1"/>
</dbReference>
<keyword evidence="7 8" id="KW-0408">Iron</keyword>
<evidence type="ECO:0000256" key="9">
    <source>
        <dbReference type="RuleBase" id="RU000461"/>
    </source>
</evidence>
<evidence type="ECO:0000256" key="10">
    <source>
        <dbReference type="SAM" id="Phobius"/>
    </source>
</evidence>
<dbReference type="GO" id="GO:0004497">
    <property type="term" value="F:monooxygenase activity"/>
    <property type="evidence" value="ECO:0007669"/>
    <property type="project" value="UniProtKB-KW"/>
</dbReference>
<comment type="cofactor">
    <cofactor evidence="8">
        <name>heme</name>
        <dbReference type="ChEBI" id="CHEBI:30413"/>
    </cofactor>
</comment>
<dbReference type="FunFam" id="1.10.630.10:FF:000123">
    <property type="entry name" value="Cytochrome P450, family 702, subfamily A, polypeptide 2"/>
    <property type="match status" value="1"/>
</dbReference>
<evidence type="ECO:0000256" key="5">
    <source>
        <dbReference type="ARBA" id="ARBA00022723"/>
    </source>
</evidence>
<dbReference type="GO" id="GO:0010268">
    <property type="term" value="P:brassinosteroid homeostasis"/>
    <property type="evidence" value="ECO:0007669"/>
    <property type="project" value="TreeGrafter"/>
</dbReference>
<dbReference type="PROSITE" id="PS00086">
    <property type="entry name" value="CYTOCHROME_P450"/>
    <property type="match status" value="1"/>
</dbReference>
<name>A0A8F0K7C2_ISATI</name>
<dbReference type="PANTHER" id="PTHR24286">
    <property type="entry name" value="CYTOCHROME P450 26"/>
    <property type="match status" value="1"/>
</dbReference>
<dbReference type="Gene3D" id="1.10.630.10">
    <property type="entry name" value="Cytochrome P450"/>
    <property type="match status" value="1"/>
</dbReference>
<dbReference type="GO" id="GO:0005506">
    <property type="term" value="F:iron ion binding"/>
    <property type="evidence" value="ECO:0007669"/>
    <property type="project" value="InterPro"/>
</dbReference>
<accession>A0A8F0K7C2</accession>
<dbReference type="AlphaFoldDB" id="A0A8F0K7C2"/>
<feature type="transmembrane region" description="Helical" evidence="10">
    <location>
        <begin position="7"/>
        <end position="24"/>
    </location>
</feature>
<dbReference type="InterPro" id="IPR017972">
    <property type="entry name" value="Cyt_P450_CS"/>
</dbReference>
<evidence type="ECO:0000313" key="11">
    <source>
        <dbReference type="EMBL" id="QWK52289.1"/>
    </source>
</evidence>
<dbReference type="GO" id="GO:0016132">
    <property type="term" value="P:brassinosteroid biosynthetic process"/>
    <property type="evidence" value="ECO:0007669"/>
    <property type="project" value="TreeGrafter"/>
</dbReference>
<dbReference type="GO" id="GO:0020037">
    <property type="term" value="F:heme binding"/>
    <property type="evidence" value="ECO:0007669"/>
    <property type="project" value="InterPro"/>
</dbReference>
<keyword evidence="10" id="KW-0472">Membrane</keyword>
<keyword evidence="9" id="KW-0560">Oxidoreductase</keyword>
<evidence type="ECO:0000256" key="2">
    <source>
        <dbReference type="ARBA" id="ARBA00010617"/>
    </source>
</evidence>
<protein>
    <submittedName>
        <fullName evidence="11">Cytochrome P450 702A2-1</fullName>
    </submittedName>
</protein>
<dbReference type="PRINTS" id="PR00465">
    <property type="entry name" value="EP450IV"/>
</dbReference>
<proteinExistence type="inferred from homology"/>
<dbReference type="EMBL" id="MT145737">
    <property type="protein sequence ID" value="QWK52289.1"/>
    <property type="molecule type" value="Genomic_DNA"/>
</dbReference>
<dbReference type="InterPro" id="IPR001128">
    <property type="entry name" value="Cyt_P450"/>
</dbReference>
<keyword evidence="6 10" id="KW-1133">Transmembrane helix</keyword>
<dbReference type="SUPFAM" id="SSF48264">
    <property type="entry name" value="Cytochrome P450"/>
    <property type="match status" value="1"/>
</dbReference>
<keyword evidence="4 10" id="KW-0812">Transmembrane</keyword>
<dbReference type="InterPro" id="IPR002403">
    <property type="entry name" value="Cyt_P450_E_grp-IV"/>
</dbReference>
<organism evidence="11">
    <name type="scientific">Isatis tinctoria</name>
    <name type="common">Dyer's woad</name>
    <name type="synonym">Isatis indigotica</name>
    <dbReference type="NCBI Taxonomy" id="161756"/>
    <lineage>
        <taxon>Eukaryota</taxon>
        <taxon>Viridiplantae</taxon>
        <taxon>Streptophyta</taxon>
        <taxon>Embryophyta</taxon>
        <taxon>Tracheophyta</taxon>
        <taxon>Spermatophyta</taxon>
        <taxon>Magnoliopsida</taxon>
        <taxon>eudicotyledons</taxon>
        <taxon>Gunneridae</taxon>
        <taxon>Pentapetalae</taxon>
        <taxon>rosids</taxon>
        <taxon>malvids</taxon>
        <taxon>Brassicales</taxon>
        <taxon>Brassicaceae</taxon>
        <taxon>Isatideae</taxon>
        <taxon>Isatis</taxon>
    </lineage>
</organism>
<feature type="binding site" description="axial binding residue" evidence="8">
    <location>
        <position position="421"/>
    </location>
    <ligand>
        <name>heme</name>
        <dbReference type="ChEBI" id="CHEBI:30413"/>
    </ligand>
    <ligandPart>
        <name>Fe</name>
        <dbReference type="ChEBI" id="CHEBI:18248"/>
    </ligandPart>
</feature>
<dbReference type="PRINTS" id="PR00385">
    <property type="entry name" value="P450"/>
</dbReference>
<dbReference type="GO" id="GO:0016705">
    <property type="term" value="F:oxidoreductase activity, acting on paired donors, with incorporation or reduction of molecular oxygen"/>
    <property type="evidence" value="ECO:0007669"/>
    <property type="project" value="InterPro"/>
</dbReference>
<sequence length="479" mass="55183">MVEYYELLTVIVSLVVVKIFHWIYQWRNPKTNGKLPPGSMGFPIIGETFEFMKPHDALQFSTFLKERILRHGPLFRTSLFGSKVIISTDIELNMEIAKTNRTPGMTKSVARLFGDNNLFLQSKESHKHVRNLTFQLLGSQGLKLRIIEDIDLLARIHMEEGAKNGYLDVKETASKILIECLAKKVMGEMEPEKAKELAFCWRYFPSGWFRFSFNLPGTGVYRMIKARKRMMNILKKTVLSKRASGDEFGEFFKIIFGETEGGKEKMSVENAVEYIYTFFVIANETTPRILAATVKLINEHPKVMQELQREHAVIFGDRTGKEASLTWEDYTSMTFTKMVINESLRITTTVPTVLRIPDHDIQVGEYTIPAGWTFMGYPNVHFNPEKYEDPFVFNPWRWKGKDLGAIVSKSYIPFGTGSRLCVGADFAKLVMAMFIHHLCRYRWSMKADTTVVRRYMLMFPRGCDVQFSEDTKVDNSAGY</sequence>
<comment type="similarity">
    <text evidence="2 9">Belongs to the cytochrome P450 family.</text>
</comment>
<evidence type="ECO:0000256" key="6">
    <source>
        <dbReference type="ARBA" id="ARBA00022989"/>
    </source>
</evidence>
<evidence type="ECO:0000256" key="8">
    <source>
        <dbReference type="PIRSR" id="PIRSR602403-1"/>
    </source>
</evidence>
<comment type="subcellular location">
    <subcellularLocation>
        <location evidence="1">Membrane</location>
        <topology evidence="1">Single-pass membrane protein</topology>
    </subcellularLocation>
</comment>
<evidence type="ECO:0000256" key="3">
    <source>
        <dbReference type="ARBA" id="ARBA00022617"/>
    </source>
</evidence>
<dbReference type="CDD" id="cd11043">
    <property type="entry name" value="CYP90-like"/>
    <property type="match status" value="1"/>
</dbReference>
<keyword evidence="3 8" id="KW-0349">Heme</keyword>
<keyword evidence="9" id="KW-0503">Monooxygenase</keyword>
<dbReference type="InterPro" id="IPR036396">
    <property type="entry name" value="Cyt_P450_sf"/>
</dbReference>
<keyword evidence="5 8" id="KW-0479">Metal-binding</keyword>
<evidence type="ECO:0000256" key="7">
    <source>
        <dbReference type="ARBA" id="ARBA00023004"/>
    </source>
</evidence>
<dbReference type="GO" id="GO:0016020">
    <property type="term" value="C:membrane"/>
    <property type="evidence" value="ECO:0007669"/>
    <property type="project" value="UniProtKB-SubCell"/>
</dbReference>
<dbReference type="GO" id="GO:0016125">
    <property type="term" value="P:sterol metabolic process"/>
    <property type="evidence" value="ECO:0007669"/>
    <property type="project" value="TreeGrafter"/>
</dbReference>
<evidence type="ECO:0000256" key="4">
    <source>
        <dbReference type="ARBA" id="ARBA00022692"/>
    </source>
</evidence>
<gene>
    <name evidence="11" type="primary">CYP702A2-1</name>
</gene>